<keyword evidence="2" id="KW-0472">Membrane</keyword>
<feature type="signal peptide" evidence="3">
    <location>
        <begin position="1"/>
        <end position="24"/>
    </location>
</feature>
<sequence length="310" mass="30842">MATVAAVGVGTVAGAVALAGPAWAADTFKVTVQPERIEGKVGDKATLQFSVENISKEPATGLTVMLTTPGNASADPADNPGCDVGPGGRTVTCRSNGTLGPGKSGGGRFTMKLNRAGSGNGSVRVANGKGASFNLRVTGGPSATATPKKTSSASTSETPALGDETLAPPEAGGQVIIPTTDAATGRTSDGGGLSFGFWVGIVAIVGALGLVGSLFYFRRKDRQEPDTGMHPVVPGPGGGFPPGGGYGPAQPSTYGSPAAPTTYGSPHGSFPPPVDPYQQGGATQIINPGGPGQPPPGNDQTVTFRRPEQY</sequence>
<proteinExistence type="predicted"/>
<evidence type="ECO:0000256" key="3">
    <source>
        <dbReference type="SAM" id="SignalP"/>
    </source>
</evidence>
<feature type="transmembrane region" description="Helical" evidence="2">
    <location>
        <begin position="195"/>
        <end position="217"/>
    </location>
</feature>
<gene>
    <name evidence="4" type="ORF">GCM10022255_017540</name>
</gene>
<evidence type="ECO:0000313" key="4">
    <source>
        <dbReference type="EMBL" id="GAA4246415.1"/>
    </source>
</evidence>
<keyword evidence="2" id="KW-0812">Transmembrane</keyword>
<evidence type="ECO:0000256" key="1">
    <source>
        <dbReference type="SAM" id="MobiDB-lite"/>
    </source>
</evidence>
<reference evidence="5" key="1">
    <citation type="journal article" date="2019" name="Int. J. Syst. Evol. Microbiol.">
        <title>The Global Catalogue of Microorganisms (GCM) 10K type strain sequencing project: providing services to taxonomists for standard genome sequencing and annotation.</title>
        <authorList>
            <consortium name="The Broad Institute Genomics Platform"/>
            <consortium name="The Broad Institute Genome Sequencing Center for Infectious Disease"/>
            <person name="Wu L."/>
            <person name="Ma J."/>
        </authorList>
    </citation>
    <scope>NUCLEOTIDE SEQUENCE [LARGE SCALE GENOMIC DNA]</scope>
    <source>
        <strain evidence="5">JCM 17441</strain>
    </source>
</reference>
<organism evidence="4 5">
    <name type="scientific">Dactylosporangium darangshiense</name>
    <dbReference type="NCBI Taxonomy" id="579108"/>
    <lineage>
        <taxon>Bacteria</taxon>
        <taxon>Bacillati</taxon>
        <taxon>Actinomycetota</taxon>
        <taxon>Actinomycetes</taxon>
        <taxon>Micromonosporales</taxon>
        <taxon>Micromonosporaceae</taxon>
        <taxon>Dactylosporangium</taxon>
    </lineage>
</organism>
<evidence type="ECO:0000256" key="2">
    <source>
        <dbReference type="SAM" id="Phobius"/>
    </source>
</evidence>
<feature type="compositionally biased region" description="Gly residues" evidence="1">
    <location>
        <begin position="235"/>
        <end position="247"/>
    </location>
</feature>
<comment type="caution">
    <text evidence="4">The sequence shown here is derived from an EMBL/GenBank/DDBJ whole genome shotgun (WGS) entry which is preliminary data.</text>
</comment>
<dbReference type="Proteomes" id="UP001500620">
    <property type="component" value="Unassembled WGS sequence"/>
</dbReference>
<feature type="chain" id="PRO_5045156851" description="DUF11 domain-containing protein" evidence="3">
    <location>
        <begin position="25"/>
        <end position="310"/>
    </location>
</feature>
<keyword evidence="3" id="KW-0732">Signal</keyword>
<evidence type="ECO:0000313" key="5">
    <source>
        <dbReference type="Proteomes" id="UP001500620"/>
    </source>
</evidence>
<name>A0ABP8D2L3_9ACTN</name>
<evidence type="ECO:0008006" key="6">
    <source>
        <dbReference type="Google" id="ProtNLM"/>
    </source>
</evidence>
<keyword evidence="2" id="KW-1133">Transmembrane helix</keyword>
<feature type="region of interest" description="Disordered" evidence="1">
    <location>
        <begin position="132"/>
        <end position="174"/>
    </location>
</feature>
<keyword evidence="5" id="KW-1185">Reference proteome</keyword>
<protein>
    <recommendedName>
        <fullName evidence="6">DUF11 domain-containing protein</fullName>
    </recommendedName>
</protein>
<feature type="compositionally biased region" description="Low complexity" evidence="1">
    <location>
        <begin position="141"/>
        <end position="160"/>
    </location>
</feature>
<dbReference type="EMBL" id="BAABAT010000003">
    <property type="protein sequence ID" value="GAA4246415.1"/>
    <property type="molecule type" value="Genomic_DNA"/>
</dbReference>
<accession>A0ABP8D2L3</accession>
<feature type="region of interest" description="Disordered" evidence="1">
    <location>
        <begin position="224"/>
        <end position="310"/>
    </location>
</feature>